<dbReference type="Pfam" id="PF13313">
    <property type="entry name" value="DUF4082"/>
    <property type="match status" value="1"/>
</dbReference>
<dbReference type="AlphaFoldDB" id="A0A4R2IYN3"/>
<comment type="caution">
    <text evidence="3">The sequence shown here is derived from an EMBL/GenBank/DDBJ whole genome shotgun (WGS) entry which is preliminary data.</text>
</comment>
<evidence type="ECO:0000259" key="2">
    <source>
        <dbReference type="Pfam" id="PF13313"/>
    </source>
</evidence>
<evidence type="ECO:0000313" key="4">
    <source>
        <dbReference type="Proteomes" id="UP000295680"/>
    </source>
</evidence>
<sequence>MSRLSRWAAVVVAVTLTVFGAPAAVADPQPWSVVNSPTDGMRAEVGETVLITGFSYLGEGTPADRAELTFDDGATWIELDDGGQWRYPLTPTEPGDITFRVRAWYQGMVGGTTAPRTLHVGTSGSLPPVECRFGCTFHVLQSPQDDTDTQAVELGVRFAVDRPGRLSEVRFERGAYRGPVTVRIWGPDGTLLHEQVEPVPNGGITLATINPPLPVQPGVDYVASYYTPAGGYRSQENYFTGSLLEAPFIVHADAGVYHYGDGGGFPTDSWNHSTYTVQPFFVF</sequence>
<dbReference type="RefSeq" id="WP_132124603.1">
    <property type="nucleotide sequence ID" value="NZ_SLWS01000013.1"/>
</dbReference>
<keyword evidence="4" id="KW-1185">Reference proteome</keyword>
<dbReference type="EMBL" id="SLWS01000013">
    <property type="protein sequence ID" value="TCO50634.1"/>
    <property type="molecule type" value="Genomic_DNA"/>
</dbReference>
<feature type="signal peptide" evidence="1">
    <location>
        <begin position="1"/>
        <end position="23"/>
    </location>
</feature>
<dbReference type="InterPro" id="IPR025141">
    <property type="entry name" value="DUF4082"/>
</dbReference>
<dbReference type="InterPro" id="IPR014756">
    <property type="entry name" value="Ig_E-set"/>
</dbReference>
<name>A0A4R2IYN3_9PSEU</name>
<evidence type="ECO:0000313" key="3">
    <source>
        <dbReference type="EMBL" id="TCO50634.1"/>
    </source>
</evidence>
<dbReference type="Proteomes" id="UP000295680">
    <property type="component" value="Unassembled WGS sequence"/>
</dbReference>
<gene>
    <name evidence="3" type="ORF">EV192_11311</name>
</gene>
<reference evidence="3 4" key="1">
    <citation type="submission" date="2019-03" db="EMBL/GenBank/DDBJ databases">
        <title>Genomic Encyclopedia of Type Strains, Phase IV (KMG-IV): sequencing the most valuable type-strain genomes for metagenomic binning, comparative biology and taxonomic classification.</title>
        <authorList>
            <person name="Goeker M."/>
        </authorList>
    </citation>
    <scope>NUCLEOTIDE SEQUENCE [LARGE SCALE GENOMIC DNA]</scope>
    <source>
        <strain evidence="3 4">DSM 45934</strain>
    </source>
</reference>
<dbReference type="SUPFAM" id="SSF81296">
    <property type="entry name" value="E set domains"/>
    <property type="match status" value="1"/>
</dbReference>
<feature type="domain" description="DUF4082" evidence="2">
    <location>
        <begin position="145"/>
        <end position="277"/>
    </location>
</feature>
<accession>A0A4R2IYN3</accession>
<dbReference type="Gene3D" id="2.60.40.650">
    <property type="match status" value="1"/>
</dbReference>
<keyword evidence="1" id="KW-0732">Signal</keyword>
<proteinExistence type="predicted"/>
<protein>
    <submittedName>
        <fullName evidence="3">Molybdenum-dependent oxidoreductase-like protein</fullName>
    </submittedName>
</protein>
<evidence type="ECO:0000256" key="1">
    <source>
        <dbReference type="SAM" id="SignalP"/>
    </source>
</evidence>
<dbReference type="OrthoDB" id="3694607at2"/>
<feature type="chain" id="PRO_5038355320" evidence="1">
    <location>
        <begin position="24"/>
        <end position="283"/>
    </location>
</feature>
<organism evidence="3 4">
    <name type="scientific">Actinocrispum wychmicini</name>
    <dbReference type="NCBI Taxonomy" id="1213861"/>
    <lineage>
        <taxon>Bacteria</taxon>
        <taxon>Bacillati</taxon>
        <taxon>Actinomycetota</taxon>
        <taxon>Actinomycetes</taxon>
        <taxon>Pseudonocardiales</taxon>
        <taxon>Pseudonocardiaceae</taxon>
        <taxon>Actinocrispum</taxon>
    </lineage>
</organism>